<accession>A0A1S2L9K6</accession>
<evidence type="ECO:0000313" key="1">
    <source>
        <dbReference type="EMBL" id="OIJ08427.1"/>
    </source>
</evidence>
<protein>
    <submittedName>
        <fullName evidence="1">Uncharacterized protein</fullName>
    </submittedName>
</protein>
<organism evidence="1">
    <name type="scientific">Anaerobacillus isosaccharinicus</name>
    <dbReference type="NCBI Taxonomy" id="1532552"/>
    <lineage>
        <taxon>Bacteria</taxon>
        <taxon>Bacillati</taxon>
        <taxon>Bacillota</taxon>
        <taxon>Bacilli</taxon>
        <taxon>Bacillales</taxon>
        <taxon>Bacillaceae</taxon>
        <taxon>Anaerobacillus</taxon>
    </lineage>
</organism>
<reference evidence="1" key="1">
    <citation type="submission" date="2016-10" db="EMBL/GenBank/DDBJ databases">
        <title>Draft genome sequences of four alkaliphilic bacteria belonging to the Anaerobacillus genus.</title>
        <authorList>
            <person name="Bassil N.M."/>
            <person name="Lloyd J.R."/>
        </authorList>
    </citation>
    <scope>NUCLEOTIDE SEQUENCE [LARGE SCALE GENOMIC DNA]</scope>
    <source>
        <strain evidence="1">NB2006</strain>
    </source>
</reference>
<proteinExistence type="predicted"/>
<name>A0A1S2L9K6_9BACI</name>
<comment type="caution">
    <text evidence="1">The sequence shown here is derived from an EMBL/GenBank/DDBJ whole genome shotgun (WGS) entry which is preliminary data.</text>
</comment>
<gene>
    <name evidence="1" type="ORF">AWH56_18870</name>
</gene>
<dbReference type="AlphaFoldDB" id="A0A1S2L9K6"/>
<dbReference type="EMBL" id="LQXD01000161">
    <property type="protein sequence ID" value="OIJ08427.1"/>
    <property type="molecule type" value="Genomic_DNA"/>
</dbReference>
<sequence>MIVRFFIKKIIKLIGDDEMMAMLFAQRVILGKTEFKDVPESLKPAVYEHLVDSGVEFLAGDYQH</sequence>